<evidence type="ECO:0000256" key="1">
    <source>
        <dbReference type="SAM" id="SignalP"/>
    </source>
</evidence>
<reference evidence="2" key="1">
    <citation type="submission" date="2021-07" db="EMBL/GenBank/DDBJ databases">
        <title>Elsinoe batatas strain:CRI-CJ2 Genome sequencing and assembly.</title>
        <authorList>
            <person name="Huang L."/>
        </authorList>
    </citation>
    <scope>NUCLEOTIDE SEQUENCE</scope>
    <source>
        <strain evidence="2">CRI-CJ2</strain>
    </source>
</reference>
<evidence type="ECO:0000313" key="2">
    <source>
        <dbReference type="EMBL" id="KAG8629478.1"/>
    </source>
</evidence>
<dbReference type="AlphaFoldDB" id="A0A8K0L7C7"/>
<feature type="chain" id="PRO_5035437530" evidence="1">
    <location>
        <begin position="18"/>
        <end position="663"/>
    </location>
</feature>
<proteinExistence type="predicted"/>
<dbReference type="PANTHER" id="PTHR36578">
    <property type="entry name" value="CHROMOSOME 15, WHOLE GENOME SHOTGUN SEQUENCE"/>
    <property type="match status" value="1"/>
</dbReference>
<dbReference type="OrthoDB" id="271448at2759"/>
<accession>A0A8K0L7C7</accession>
<feature type="signal peptide" evidence="1">
    <location>
        <begin position="1"/>
        <end position="17"/>
    </location>
</feature>
<dbReference type="PANTHER" id="PTHR36578:SF2">
    <property type="entry name" value="PA14 DOMAIN-CONTAINING PROTEIN"/>
    <property type="match status" value="1"/>
</dbReference>
<keyword evidence="3" id="KW-1185">Reference proteome</keyword>
<comment type="caution">
    <text evidence="2">The sequence shown here is derived from an EMBL/GenBank/DDBJ whole genome shotgun (WGS) entry which is preliminary data.</text>
</comment>
<dbReference type="EMBL" id="JAESVG020000003">
    <property type="protein sequence ID" value="KAG8629478.1"/>
    <property type="molecule type" value="Genomic_DNA"/>
</dbReference>
<evidence type="ECO:0000313" key="3">
    <source>
        <dbReference type="Proteomes" id="UP000809789"/>
    </source>
</evidence>
<sequence>MRYLTIALAQLIFVALAAPAPAPQDIEFDLVYALPNPSSSVDPTATLQVVKYDPTSVIQNAIPQITQDVHAEGPGSTLKKRLACQKQPAGAKNAPTVADDATSFRASVDFSNAAVGATTPPGYTLTFKNLNASNNAYGYMGYSTLDTYDVTTCAGRCTKVNGCMSFNIYFERLPSLEPADSCPNPTSVTTIKCVYWGGPVTSDNANNYGQWRNKFQVVIAGSNGYQNNSIVTPPGYNSPVFLNNAAINAPYDSFGFDSYMGVALFNSGPFDIKLCADACNLKSKYNLEHPPTDGTPVTTCQFFNTYILYINQSSNAQGQYCAMYSQTWSDKYAVNKGQTRGYDRFLIQNSYSVSNKTNPGAACKDCAVRQMSKDVSWHALQPYCSTLLGYDKPAATKVVYNGITATITETKTVSSNVPGAPVLRRDATPTAVPINNEVWPIAISVQATPVVMKRQAAKTPDVLTKYPLPVQSSACSLQATPWTTTVSSETTVATVTLTQSTVVNVTPTGFRVKAVAPPAASGLYIKYAGSDPNNVLDAYSLNGQQSDAFIYHFDATDKYAVVSNTNGKKAVVGLDNLYGATAFQSRAETGEDTEFATCKRSAEDIFTCRGPTSALSVWVACKPGSGNPLLFLFNPTFDDAVALLCGGSADDGYILTLAVEDVY</sequence>
<organism evidence="2 3">
    <name type="scientific">Elsinoe batatas</name>
    <dbReference type="NCBI Taxonomy" id="2601811"/>
    <lineage>
        <taxon>Eukaryota</taxon>
        <taxon>Fungi</taxon>
        <taxon>Dikarya</taxon>
        <taxon>Ascomycota</taxon>
        <taxon>Pezizomycotina</taxon>
        <taxon>Dothideomycetes</taxon>
        <taxon>Dothideomycetidae</taxon>
        <taxon>Myriangiales</taxon>
        <taxon>Elsinoaceae</taxon>
        <taxon>Elsinoe</taxon>
    </lineage>
</organism>
<dbReference type="Proteomes" id="UP000809789">
    <property type="component" value="Unassembled WGS sequence"/>
</dbReference>
<protein>
    <submittedName>
        <fullName evidence="2">Uncharacterized protein</fullName>
    </submittedName>
</protein>
<keyword evidence="1" id="KW-0732">Signal</keyword>
<gene>
    <name evidence="2" type="ORF">KVT40_003343</name>
</gene>
<name>A0A8K0L7C7_9PEZI</name>